<evidence type="ECO:0000313" key="3">
    <source>
        <dbReference type="Proteomes" id="UP001179361"/>
    </source>
</evidence>
<dbReference type="EMBL" id="JAJNOC010000006">
    <property type="protein sequence ID" value="MCD2518153.1"/>
    <property type="molecule type" value="Genomic_DNA"/>
</dbReference>
<feature type="signal peptide" evidence="1">
    <location>
        <begin position="1"/>
        <end position="30"/>
    </location>
</feature>
<dbReference type="RefSeq" id="WP_231059443.1">
    <property type="nucleotide sequence ID" value="NZ_JAJNOC010000006.1"/>
</dbReference>
<protein>
    <recommendedName>
        <fullName evidence="4">Lipoprotein</fullName>
    </recommendedName>
</protein>
<keyword evidence="1" id="KW-0732">Signal</keyword>
<keyword evidence="3" id="KW-1185">Reference proteome</keyword>
<sequence length="471" mass="49537">MPIRLALPRPRTLAACAAALLLAACGGGGGEDGGSAPPNPPAPRAPIEARFSGATVLKLRANAGAVLALTEKPHAFMDVTVMERTLSALDGAGKVLYTWTPPSGWTLADFALHPSSQASVVLSDGARLRLARIDAAGKTLTTWELADPQVALDRYYGGPNSVRDRTALAPWKTRDGARLAPSGEALGLVIRAGGNNVVAYGIDYASGAFRQRWRTLVEPGAHLEALRPTTGSFDPFEGVENHWKVFMDVDAAGRMAVGVLASPRGDTVEAHAAWFGDGIPATLQHGVLLTTIDPGGQRLRTVPLDLGAKGELHAVKWAGDAVLLGGRVRLNRPDDPEGWDGWFARLDNGGQRLAHYRTIHVDRGDAILDLLPLSDGGVLLAGATGYTQNRTGESVSETSAPLLARLPAGEGAPTRLAVPSGPRGNQVRTVSFFGSNWLVANTENLPGTHTHDGNEALITADAVVRERTPAN</sequence>
<gene>
    <name evidence="2" type="ORF">LQ564_17725</name>
</gene>
<feature type="chain" id="PRO_5046545350" description="Lipoprotein" evidence="1">
    <location>
        <begin position="31"/>
        <end position="471"/>
    </location>
</feature>
<reference evidence="2" key="1">
    <citation type="submission" date="2021-11" db="EMBL/GenBank/DDBJ databases">
        <title>The complete genome of Massilia sp sp. G4R7.</title>
        <authorList>
            <person name="Liu L."/>
            <person name="Yue J."/>
            <person name="Yuan J."/>
            <person name="Yang F."/>
            <person name="Li L."/>
        </authorList>
    </citation>
    <scope>NUCLEOTIDE SEQUENCE</scope>
    <source>
        <strain evidence="2">G4R7</strain>
    </source>
</reference>
<evidence type="ECO:0008006" key="4">
    <source>
        <dbReference type="Google" id="ProtNLM"/>
    </source>
</evidence>
<evidence type="ECO:0000256" key="1">
    <source>
        <dbReference type="SAM" id="SignalP"/>
    </source>
</evidence>
<proteinExistence type="predicted"/>
<evidence type="ECO:0000313" key="2">
    <source>
        <dbReference type="EMBL" id="MCD2518153.1"/>
    </source>
</evidence>
<name>A0ABS8Q8S5_9BURK</name>
<accession>A0ABS8Q8S5</accession>
<dbReference type="Proteomes" id="UP001179361">
    <property type="component" value="Unassembled WGS sequence"/>
</dbReference>
<organism evidence="2 3">
    <name type="scientific">Massilia phyllostachyos</name>
    <dbReference type="NCBI Taxonomy" id="2898585"/>
    <lineage>
        <taxon>Bacteria</taxon>
        <taxon>Pseudomonadati</taxon>
        <taxon>Pseudomonadota</taxon>
        <taxon>Betaproteobacteria</taxon>
        <taxon>Burkholderiales</taxon>
        <taxon>Oxalobacteraceae</taxon>
        <taxon>Telluria group</taxon>
        <taxon>Massilia</taxon>
    </lineage>
</organism>
<comment type="caution">
    <text evidence="2">The sequence shown here is derived from an EMBL/GenBank/DDBJ whole genome shotgun (WGS) entry which is preliminary data.</text>
</comment>
<dbReference type="PROSITE" id="PS51257">
    <property type="entry name" value="PROKAR_LIPOPROTEIN"/>
    <property type="match status" value="1"/>
</dbReference>